<dbReference type="PANTHER" id="PTHR43553">
    <property type="entry name" value="HEAVY METAL TRANSPORTER"/>
    <property type="match status" value="1"/>
</dbReference>
<name>L0K6R6_HALHC</name>
<keyword evidence="5" id="KW-0547">Nucleotide-binding</keyword>
<keyword evidence="4" id="KW-1003">Cell membrane</keyword>
<proteinExistence type="inferred from homology"/>
<comment type="subcellular location">
    <subcellularLocation>
        <location evidence="1">Cell membrane</location>
        <topology evidence="1">Peripheral membrane protein</topology>
    </subcellularLocation>
</comment>
<dbReference type="GO" id="GO:0042626">
    <property type="term" value="F:ATPase-coupled transmembrane transporter activity"/>
    <property type="evidence" value="ECO:0007669"/>
    <property type="project" value="TreeGrafter"/>
</dbReference>
<dbReference type="HOGENOM" id="CLU_000604_1_22_9"/>
<keyword evidence="6" id="KW-0067">ATP-binding</keyword>
<evidence type="ECO:0000256" key="3">
    <source>
        <dbReference type="ARBA" id="ARBA00022448"/>
    </source>
</evidence>
<dbReference type="GO" id="GO:0005524">
    <property type="term" value="F:ATP binding"/>
    <property type="evidence" value="ECO:0007669"/>
    <property type="project" value="UniProtKB-KW"/>
</dbReference>
<dbReference type="InterPro" id="IPR027417">
    <property type="entry name" value="P-loop_NTPase"/>
</dbReference>
<dbReference type="InterPro" id="IPR003439">
    <property type="entry name" value="ABC_transporter-like_ATP-bd"/>
</dbReference>
<dbReference type="FunFam" id="3.40.50.300:FF:000224">
    <property type="entry name" value="Energy-coupling factor transporter ATP-binding protein EcfA"/>
    <property type="match status" value="1"/>
</dbReference>
<evidence type="ECO:0000256" key="1">
    <source>
        <dbReference type="ARBA" id="ARBA00004202"/>
    </source>
</evidence>
<keyword evidence="11" id="KW-1185">Reference proteome</keyword>
<evidence type="ECO:0000256" key="6">
    <source>
        <dbReference type="ARBA" id="ARBA00022840"/>
    </source>
</evidence>
<evidence type="ECO:0000313" key="10">
    <source>
        <dbReference type="EMBL" id="AGB40230.1"/>
    </source>
</evidence>
<keyword evidence="3" id="KW-0813">Transport</keyword>
<dbReference type="KEGG" id="hhl:Halha_0218"/>
<dbReference type="PATRIC" id="fig|748449.3.peg.196"/>
<dbReference type="NCBIfam" id="TIGR04520">
    <property type="entry name" value="ECF_ATPase_1"/>
    <property type="match status" value="1"/>
</dbReference>
<dbReference type="SMART" id="SM00382">
    <property type="entry name" value="AAA"/>
    <property type="match status" value="1"/>
</dbReference>
<protein>
    <submittedName>
        <fullName evidence="10">ABC-type cobalt transport system, ATPase component</fullName>
    </submittedName>
</protein>
<dbReference type="InterPro" id="IPR015856">
    <property type="entry name" value="ABC_transpr_CbiO/EcfA_su"/>
</dbReference>
<dbReference type="CDD" id="cd03225">
    <property type="entry name" value="ABC_cobalt_CbiO_domain1"/>
    <property type="match status" value="1"/>
</dbReference>
<evidence type="ECO:0000256" key="4">
    <source>
        <dbReference type="ARBA" id="ARBA00022475"/>
    </source>
</evidence>
<dbReference type="Gene3D" id="3.40.50.300">
    <property type="entry name" value="P-loop containing nucleotide triphosphate hydrolases"/>
    <property type="match status" value="1"/>
</dbReference>
<dbReference type="GO" id="GO:0043190">
    <property type="term" value="C:ATP-binding cassette (ABC) transporter complex"/>
    <property type="evidence" value="ECO:0007669"/>
    <property type="project" value="TreeGrafter"/>
</dbReference>
<evidence type="ECO:0000259" key="9">
    <source>
        <dbReference type="PROSITE" id="PS50893"/>
    </source>
</evidence>
<dbReference type="eggNOG" id="COG1122">
    <property type="taxonomic scope" value="Bacteria"/>
</dbReference>
<dbReference type="Pfam" id="PF00005">
    <property type="entry name" value="ABC_tran"/>
    <property type="match status" value="1"/>
</dbReference>
<keyword evidence="7" id="KW-1278">Translocase</keyword>
<evidence type="ECO:0000256" key="2">
    <source>
        <dbReference type="ARBA" id="ARBA00005417"/>
    </source>
</evidence>
<dbReference type="InterPro" id="IPR030947">
    <property type="entry name" value="EcfA_1"/>
</dbReference>
<dbReference type="Proteomes" id="UP000010880">
    <property type="component" value="Chromosome"/>
</dbReference>
<evidence type="ECO:0000313" key="11">
    <source>
        <dbReference type="Proteomes" id="UP000010880"/>
    </source>
</evidence>
<dbReference type="InterPro" id="IPR017871">
    <property type="entry name" value="ABC_transporter-like_CS"/>
</dbReference>
<dbReference type="PROSITE" id="PS00211">
    <property type="entry name" value="ABC_TRANSPORTER_1"/>
    <property type="match status" value="1"/>
</dbReference>
<evidence type="ECO:0000256" key="5">
    <source>
        <dbReference type="ARBA" id="ARBA00022741"/>
    </source>
</evidence>
<feature type="domain" description="ABC transporter" evidence="9">
    <location>
        <begin position="15"/>
        <end position="250"/>
    </location>
</feature>
<comment type="similarity">
    <text evidence="2">Belongs to the ABC transporter superfamily.</text>
</comment>
<dbReference type="PANTHER" id="PTHR43553:SF24">
    <property type="entry name" value="ENERGY-COUPLING FACTOR TRANSPORTER ATP-BINDING PROTEIN ECFA1"/>
    <property type="match status" value="1"/>
</dbReference>
<dbReference type="AlphaFoldDB" id="L0K6R6"/>
<dbReference type="PROSITE" id="PS50893">
    <property type="entry name" value="ABC_TRANSPORTER_2"/>
    <property type="match status" value="1"/>
</dbReference>
<dbReference type="OrthoDB" id="9814634at2"/>
<evidence type="ECO:0000256" key="8">
    <source>
        <dbReference type="ARBA" id="ARBA00023136"/>
    </source>
</evidence>
<evidence type="ECO:0000256" key="7">
    <source>
        <dbReference type="ARBA" id="ARBA00022967"/>
    </source>
</evidence>
<dbReference type="InterPro" id="IPR003593">
    <property type="entry name" value="AAA+_ATPase"/>
</dbReference>
<gene>
    <name evidence="10" type="ordered locus">Halha_0218</name>
</gene>
<sequence length="286" mass="31798">MAVFLYQDGEMMPLIEVDDLYYKYGQEDDWVLAGVDLEVETGEFVAIVGHNGSGKSTFAKMLNGLLVPKQGVVKVAGLETKDKEEIWGIRQRVGMVFQNPDNQLVANIVEEDVAFGPENLGLESQVIKTRVKEALTAVGMEEFRRHAPHNLSGGQKQRVAIAGILAMQPQCLVLDEPTAMLDPVGRKNVMSTLHDLNQNLDMTLIHITHFMSEAIQADRIIVMDQGKVALQGRPAEIFGQLDKIKEYNLDLPQVTELAVRLKQAGVDISSDIYEVDRLVNELCLLK</sequence>
<organism evidence="10 11">
    <name type="scientific">Halobacteroides halobius (strain ATCC 35273 / DSM 5150 / MD-1)</name>
    <dbReference type="NCBI Taxonomy" id="748449"/>
    <lineage>
        <taxon>Bacteria</taxon>
        <taxon>Bacillati</taxon>
        <taxon>Bacillota</taxon>
        <taxon>Clostridia</taxon>
        <taxon>Halanaerobiales</taxon>
        <taxon>Halobacteroidaceae</taxon>
        <taxon>Halobacteroides</taxon>
    </lineage>
</organism>
<keyword evidence="8" id="KW-0472">Membrane</keyword>
<dbReference type="EMBL" id="CP003359">
    <property type="protein sequence ID" value="AGB40230.1"/>
    <property type="molecule type" value="Genomic_DNA"/>
</dbReference>
<dbReference type="STRING" id="748449.Halha_0218"/>
<accession>L0K6R6</accession>
<dbReference type="InterPro" id="IPR050095">
    <property type="entry name" value="ECF_ABC_transporter_ATP-bd"/>
</dbReference>
<dbReference type="GO" id="GO:0016887">
    <property type="term" value="F:ATP hydrolysis activity"/>
    <property type="evidence" value="ECO:0007669"/>
    <property type="project" value="InterPro"/>
</dbReference>
<dbReference type="SUPFAM" id="SSF52540">
    <property type="entry name" value="P-loop containing nucleoside triphosphate hydrolases"/>
    <property type="match status" value="1"/>
</dbReference>
<reference evidence="11" key="1">
    <citation type="submission" date="2012-02" db="EMBL/GenBank/DDBJ databases">
        <title>The complete genome of Halobacteroides halobius DSM 5150.</title>
        <authorList>
            <person name="Lucas S."/>
            <person name="Copeland A."/>
            <person name="Lapidus A."/>
            <person name="Glavina del Rio T."/>
            <person name="Dalin E."/>
            <person name="Tice H."/>
            <person name="Bruce D."/>
            <person name="Goodwin L."/>
            <person name="Pitluck S."/>
            <person name="Peters L."/>
            <person name="Mikhailova N."/>
            <person name="Gu W."/>
            <person name="Kyrpides N."/>
            <person name="Mavromatis K."/>
            <person name="Ivanova N."/>
            <person name="Brettin T."/>
            <person name="Detter J.C."/>
            <person name="Han C."/>
            <person name="Larimer F."/>
            <person name="Land M."/>
            <person name="Hauser L."/>
            <person name="Markowitz V."/>
            <person name="Cheng J.-F."/>
            <person name="Hugenholtz P."/>
            <person name="Woyke T."/>
            <person name="Wu D."/>
            <person name="Tindall B."/>
            <person name="Pomrenke H."/>
            <person name="Brambilla E."/>
            <person name="Klenk H.-P."/>
            <person name="Eisen J.A."/>
        </authorList>
    </citation>
    <scope>NUCLEOTIDE SEQUENCE [LARGE SCALE GENOMIC DNA]</scope>
    <source>
        <strain evidence="11">ATCC 35273 / DSM 5150 / MD-1</strain>
    </source>
</reference>